<feature type="compositionally biased region" description="Basic and acidic residues" evidence="1">
    <location>
        <begin position="279"/>
        <end position="290"/>
    </location>
</feature>
<keyword evidence="3" id="KW-1185">Reference proteome</keyword>
<dbReference type="Proteomes" id="UP000054279">
    <property type="component" value="Unassembled WGS sequence"/>
</dbReference>
<protein>
    <submittedName>
        <fullName evidence="2">Uncharacterized protein</fullName>
    </submittedName>
</protein>
<feature type="compositionally biased region" description="Low complexity" evidence="1">
    <location>
        <begin position="110"/>
        <end position="119"/>
    </location>
</feature>
<feature type="compositionally biased region" description="Polar residues" evidence="1">
    <location>
        <begin position="52"/>
        <end position="80"/>
    </location>
</feature>
<accession>A0A0C9UVJ3</accession>
<dbReference type="EMBL" id="KN837104">
    <property type="protein sequence ID" value="KIJ47060.1"/>
    <property type="molecule type" value="Genomic_DNA"/>
</dbReference>
<organism evidence="2 3">
    <name type="scientific">Sphaerobolus stellatus (strain SS14)</name>
    <dbReference type="NCBI Taxonomy" id="990650"/>
    <lineage>
        <taxon>Eukaryota</taxon>
        <taxon>Fungi</taxon>
        <taxon>Dikarya</taxon>
        <taxon>Basidiomycota</taxon>
        <taxon>Agaricomycotina</taxon>
        <taxon>Agaricomycetes</taxon>
        <taxon>Phallomycetidae</taxon>
        <taxon>Geastrales</taxon>
        <taxon>Sphaerobolaceae</taxon>
        <taxon>Sphaerobolus</taxon>
    </lineage>
</organism>
<dbReference type="HOGENOM" id="CLU_814243_0_0_1"/>
<reference evidence="2 3" key="1">
    <citation type="submission" date="2014-06" db="EMBL/GenBank/DDBJ databases">
        <title>Evolutionary Origins and Diversification of the Mycorrhizal Mutualists.</title>
        <authorList>
            <consortium name="DOE Joint Genome Institute"/>
            <consortium name="Mycorrhizal Genomics Consortium"/>
            <person name="Kohler A."/>
            <person name="Kuo A."/>
            <person name="Nagy L.G."/>
            <person name="Floudas D."/>
            <person name="Copeland A."/>
            <person name="Barry K.W."/>
            <person name="Cichocki N."/>
            <person name="Veneault-Fourrey C."/>
            <person name="LaButti K."/>
            <person name="Lindquist E.A."/>
            <person name="Lipzen A."/>
            <person name="Lundell T."/>
            <person name="Morin E."/>
            <person name="Murat C."/>
            <person name="Riley R."/>
            <person name="Ohm R."/>
            <person name="Sun H."/>
            <person name="Tunlid A."/>
            <person name="Henrissat B."/>
            <person name="Grigoriev I.V."/>
            <person name="Hibbett D.S."/>
            <person name="Martin F."/>
        </authorList>
    </citation>
    <scope>NUCLEOTIDE SEQUENCE [LARGE SCALE GENOMIC DNA]</scope>
    <source>
        <strain evidence="2 3">SS14</strain>
    </source>
</reference>
<feature type="region of interest" description="Disordered" evidence="1">
    <location>
        <begin position="1"/>
        <end position="126"/>
    </location>
</feature>
<sequence>MNLSNISNNFSDIYSPDQAEPTYTGVNEFPNSDLLPPSNQQALTTHRRSALDLTTITNPSSTPAGPAMTSQPLESDSPKSPQAPGSHSSFSPPSPSDLLERAFAAKRQQSASSPPAKSSKIGKKKATTIVKKPRQVFTGPELLALVTAVVNIDPWNAPYGEKGKRWEQVTERVKNSSKKFEKLNRSANTYHSKVEALLEWHSEAEGHSAGTALIDQEIKHGGDVTISIGALLDKVSSARLLAAQRSDEAKTEARLIEQENNAGGASIRENAMKTLARQCSDHDNSDKENSSPKPPPAKQEDRRSCHDAAILEEYRTSNQNVKDFHSSLLGILQSINSNIKN</sequence>
<dbReference type="OrthoDB" id="3049768at2759"/>
<feature type="region of interest" description="Disordered" evidence="1">
    <location>
        <begin position="278"/>
        <end position="306"/>
    </location>
</feature>
<proteinExistence type="predicted"/>
<evidence type="ECO:0000256" key="1">
    <source>
        <dbReference type="SAM" id="MobiDB-lite"/>
    </source>
</evidence>
<evidence type="ECO:0000313" key="3">
    <source>
        <dbReference type="Proteomes" id="UP000054279"/>
    </source>
</evidence>
<feature type="compositionally biased region" description="Polar residues" evidence="1">
    <location>
        <begin position="1"/>
        <end position="12"/>
    </location>
</feature>
<evidence type="ECO:0000313" key="2">
    <source>
        <dbReference type="EMBL" id="KIJ47060.1"/>
    </source>
</evidence>
<gene>
    <name evidence="2" type="ORF">M422DRAFT_249376</name>
</gene>
<name>A0A0C9UVJ3_SPHS4</name>
<dbReference type="AlphaFoldDB" id="A0A0C9UVJ3"/>